<proteinExistence type="predicted"/>
<organism evidence="1 2">
    <name type="scientific">Kytococcus schroeteri</name>
    <dbReference type="NCBI Taxonomy" id="138300"/>
    <lineage>
        <taxon>Bacteria</taxon>
        <taxon>Bacillati</taxon>
        <taxon>Actinomycetota</taxon>
        <taxon>Actinomycetes</taxon>
        <taxon>Micrococcales</taxon>
        <taxon>Kytococcaceae</taxon>
        <taxon>Kytococcus</taxon>
    </lineage>
</organism>
<sequence length="572" mass="63376">MTQDTAPQTAPARERTAIDAIADAQLAAEVALSPTAATYLGVPGDETRLDDVSPAGLAKQAELVRDTLAKLDAAEPVDETDRVTLEAMRERLGLELEMHEALIPHGALNNIASPLQGFRDVFDLMATDTAEQWRTIAQRLGAVEGALDGWFASLAHAREAGKVPAQRQVRACIGQCEDNSADGGFFDAFARDARLEDGSDLPADVRELLETNARAAKEAYAAAGRRLTEEVLPTAREEDACGIEAYRLHSRYFLGAEVDLEETYAWGQAELARIDGLMRETAEQIKPGATVKEAVAVLDADPAYQLHGKDALQQWMQGKADEVIEKFSGVHFDIPEPVRTIECMIAPTETGGIYYTGPSDDFSRPGRMWWSVPKGVTEFSAWRELTTVYHEGVPGHHLQVAQTVYRKELLNDWRRLAAWTSGHGEGWALYSEWLMADLGWMDDPGNRMGLLDGQVLRAARVVLDIGFHCGFEAPELVGGGQWDYDKAWAFLTHYVNMEEGFLRFELDRYLGWPGQAPSYKIGERLWLELRDECRARAEARGEEFDLKAFHRRALDLGGMGLDTLREAVLRGA</sequence>
<dbReference type="PANTHER" id="PTHR33361">
    <property type="entry name" value="GLR0591 PROTEIN"/>
    <property type="match status" value="1"/>
</dbReference>
<name>A0A2I1P925_9MICO</name>
<protein>
    <submittedName>
        <fullName evidence="1">DUF885 domain-containing protein</fullName>
    </submittedName>
</protein>
<dbReference type="InterPro" id="IPR010281">
    <property type="entry name" value="DUF885"/>
</dbReference>
<dbReference type="Proteomes" id="UP000234206">
    <property type="component" value="Unassembled WGS sequence"/>
</dbReference>
<dbReference type="PANTHER" id="PTHR33361:SF2">
    <property type="entry name" value="DUF885 DOMAIN-CONTAINING PROTEIN"/>
    <property type="match status" value="1"/>
</dbReference>
<evidence type="ECO:0000313" key="1">
    <source>
        <dbReference type="EMBL" id="PKZ41134.1"/>
    </source>
</evidence>
<gene>
    <name evidence="1" type="ORF">CYJ76_09375</name>
</gene>
<keyword evidence="2" id="KW-1185">Reference proteome</keyword>
<dbReference type="RefSeq" id="WP_101849949.1">
    <property type="nucleotide sequence ID" value="NZ_PKIZ01000018.1"/>
</dbReference>
<dbReference type="AlphaFoldDB" id="A0A2I1P925"/>
<dbReference type="OrthoDB" id="9760040at2"/>
<evidence type="ECO:0000313" key="2">
    <source>
        <dbReference type="Proteomes" id="UP000234206"/>
    </source>
</evidence>
<accession>A0A2I1P925</accession>
<comment type="caution">
    <text evidence="1">The sequence shown here is derived from an EMBL/GenBank/DDBJ whole genome shotgun (WGS) entry which is preliminary data.</text>
</comment>
<dbReference type="Pfam" id="PF05960">
    <property type="entry name" value="DUF885"/>
    <property type="match status" value="1"/>
</dbReference>
<reference evidence="1 2" key="1">
    <citation type="submission" date="2017-12" db="EMBL/GenBank/DDBJ databases">
        <title>Phylogenetic diversity of female urinary microbiome.</title>
        <authorList>
            <person name="Thomas-White K."/>
            <person name="Wolfe A.J."/>
        </authorList>
    </citation>
    <scope>NUCLEOTIDE SEQUENCE [LARGE SCALE GENOMIC DNA]</scope>
    <source>
        <strain evidence="1 2">UMB1298</strain>
    </source>
</reference>
<dbReference type="EMBL" id="PKIZ01000018">
    <property type="protein sequence ID" value="PKZ41134.1"/>
    <property type="molecule type" value="Genomic_DNA"/>
</dbReference>